<dbReference type="EMBL" id="JANPWB010000002">
    <property type="protein sequence ID" value="KAJ1212249.1"/>
    <property type="molecule type" value="Genomic_DNA"/>
</dbReference>
<proteinExistence type="predicted"/>
<comment type="caution">
    <text evidence="2">The sequence shown here is derived from an EMBL/GenBank/DDBJ whole genome shotgun (WGS) entry which is preliminary data.</text>
</comment>
<keyword evidence="3" id="KW-1185">Reference proteome</keyword>
<gene>
    <name evidence="2" type="ORF">NDU88_007556</name>
</gene>
<protein>
    <submittedName>
        <fullName evidence="2">Uncharacterized protein</fullName>
    </submittedName>
</protein>
<evidence type="ECO:0000313" key="3">
    <source>
        <dbReference type="Proteomes" id="UP001066276"/>
    </source>
</evidence>
<evidence type="ECO:0000313" key="2">
    <source>
        <dbReference type="EMBL" id="KAJ1212249.1"/>
    </source>
</evidence>
<feature type="region of interest" description="Disordered" evidence="1">
    <location>
        <begin position="80"/>
        <end position="122"/>
    </location>
</feature>
<name>A0AAV7WGL2_PLEWA</name>
<accession>A0AAV7WGL2</accession>
<dbReference type="Proteomes" id="UP001066276">
    <property type="component" value="Chromosome 1_2"/>
</dbReference>
<sequence>MPSGLSAFFGCGSLGSCRTGAESGVGHSTTRSSLAWSAGGMLSSAVNVLRRSSSSCLGNLTIQACPRTGAATVVSAMQVRDREKGQQEEALYPARTDWDYKNRRHRGQTNVDSEGKLGLQEP</sequence>
<reference evidence="2" key="1">
    <citation type="journal article" date="2022" name="bioRxiv">
        <title>Sequencing and chromosome-scale assembly of the giantPleurodeles waltlgenome.</title>
        <authorList>
            <person name="Brown T."/>
            <person name="Elewa A."/>
            <person name="Iarovenko S."/>
            <person name="Subramanian E."/>
            <person name="Araus A.J."/>
            <person name="Petzold A."/>
            <person name="Susuki M."/>
            <person name="Suzuki K.-i.T."/>
            <person name="Hayashi T."/>
            <person name="Toyoda A."/>
            <person name="Oliveira C."/>
            <person name="Osipova E."/>
            <person name="Leigh N.D."/>
            <person name="Simon A."/>
            <person name="Yun M.H."/>
        </authorList>
    </citation>
    <scope>NUCLEOTIDE SEQUENCE</scope>
    <source>
        <strain evidence="2">20211129_DDA</strain>
        <tissue evidence="2">Liver</tissue>
    </source>
</reference>
<organism evidence="2 3">
    <name type="scientific">Pleurodeles waltl</name>
    <name type="common">Iberian ribbed newt</name>
    <dbReference type="NCBI Taxonomy" id="8319"/>
    <lineage>
        <taxon>Eukaryota</taxon>
        <taxon>Metazoa</taxon>
        <taxon>Chordata</taxon>
        <taxon>Craniata</taxon>
        <taxon>Vertebrata</taxon>
        <taxon>Euteleostomi</taxon>
        <taxon>Amphibia</taxon>
        <taxon>Batrachia</taxon>
        <taxon>Caudata</taxon>
        <taxon>Salamandroidea</taxon>
        <taxon>Salamandridae</taxon>
        <taxon>Pleurodelinae</taxon>
        <taxon>Pleurodeles</taxon>
    </lineage>
</organism>
<evidence type="ECO:0000256" key="1">
    <source>
        <dbReference type="SAM" id="MobiDB-lite"/>
    </source>
</evidence>
<dbReference type="AlphaFoldDB" id="A0AAV7WGL2"/>